<evidence type="ECO:0000256" key="1">
    <source>
        <dbReference type="SAM" id="MobiDB-lite"/>
    </source>
</evidence>
<keyword evidence="3" id="KW-1185">Reference proteome</keyword>
<dbReference type="Proteomes" id="UP001501470">
    <property type="component" value="Unassembled WGS sequence"/>
</dbReference>
<comment type="caution">
    <text evidence="2">The sequence shown here is derived from an EMBL/GenBank/DDBJ whole genome shotgun (WGS) entry which is preliminary data.</text>
</comment>
<accession>A0ABP4MZ01</accession>
<evidence type="ECO:0000313" key="2">
    <source>
        <dbReference type="EMBL" id="GAA1552113.1"/>
    </source>
</evidence>
<sequence length="118" mass="11973">MSIPPTGYPTGRSAWIAATAASTGGSAGGSGSNGADATAHTGAVTSSDQAATPRGCRRVNPAAARHRRRDAGTRPATVARVRRHTVPGAFVTAPVCPAPAHPARRADPRPPRHAAMCY</sequence>
<proteinExistence type="predicted"/>
<dbReference type="EMBL" id="BAAAQD010000022">
    <property type="protein sequence ID" value="GAA1552113.1"/>
    <property type="molecule type" value="Genomic_DNA"/>
</dbReference>
<reference evidence="3" key="1">
    <citation type="journal article" date="2019" name="Int. J. Syst. Evol. Microbiol.">
        <title>The Global Catalogue of Microorganisms (GCM) 10K type strain sequencing project: providing services to taxonomists for standard genome sequencing and annotation.</title>
        <authorList>
            <consortium name="The Broad Institute Genomics Platform"/>
            <consortium name="The Broad Institute Genome Sequencing Center for Infectious Disease"/>
            <person name="Wu L."/>
            <person name="Ma J."/>
        </authorList>
    </citation>
    <scope>NUCLEOTIDE SEQUENCE [LARGE SCALE GENOMIC DNA]</scope>
    <source>
        <strain evidence="3">JCM 15933</strain>
    </source>
</reference>
<organism evidence="2 3">
    <name type="scientific">Dactylosporangium maewongense</name>
    <dbReference type="NCBI Taxonomy" id="634393"/>
    <lineage>
        <taxon>Bacteria</taxon>
        <taxon>Bacillati</taxon>
        <taxon>Actinomycetota</taxon>
        <taxon>Actinomycetes</taxon>
        <taxon>Micromonosporales</taxon>
        <taxon>Micromonosporaceae</taxon>
        <taxon>Dactylosporangium</taxon>
    </lineage>
</organism>
<name>A0ABP4MZ01_9ACTN</name>
<feature type="region of interest" description="Disordered" evidence="1">
    <location>
        <begin position="21"/>
        <end position="118"/>
    </location>
</feature>
<protein>
    <submittedName>
        <fullName evidence="2">Uncharacterized protein</fullName>
    </submittedName>
</protein>
<gene>
    <name evidence="2" type="ORF">GCM10009827_086030</name>
</gene>
<evidence type="ECO:0000313" key="3">
    <source>
        <dbReference type="Proteomes" id="UP001501470"/>
    </source>
</evidence>